<evidence type="ECO:0000256" key="2">
    <source>
        <dbReference type="SAM" id="MobiDB-lite"/>
    </source>
</evidence>
<reference evidence="3" key="1">
    <citation type="submission" date="2021-10" db="EMBL/GenBank/DDBJ databases">
        <title>Tropical sea cucumber genome reveals ecological adaptation and Cuvierian tubules defense mechanism.</title>
        <authorList>
            <person name="Chen T."/>
        </authorList>
    </citation>
    <scope>NUCLEOTIDE SEQUENCE</scope>
    <source>
        <strain evidence="3">Nanhai2018</strain>
        <tissue evidence="3">Muscle</tissue>
    </source>
</reference>
<dbReference type="Proteomes" id="UP001152320">
    <property type="component" value="Chromosome 15"/>
</dbReference>
<evidence type="ECO:0000313" key="3">
    <source>
        <dbReference type="EMBL" id="KAJ8027811.1"/>
    </source>
</evidence>
<dbReference type="OrthoDB" id="7417618at2759"/>
<keyword evidence="4" id="KW-1185">Reference proteome</keyword>
<organism evidence="3 4">
    <name type="scientific">Holothuria leucospilota</name>
    <name type="common">Black long sea cucumber</name>
    <name type="synonym">Mertensiothuria leucospilota</name>
    <dbReference type="NCBI Taxonomy" id="206669"/>
    <lineage>
        <taxon>Eukaryota</taxon>
        <taxon>Metazoa</taxon>
        <taxon>Echinodermata</taxon>
        <taxon>Eleutherozoa</taxon>
        <taxon>Echinozoa</taxon>
        <taxon>Holothuroidea</taxon>
        <taxon>Aspidochirotacea</taxon>
        <taxon>Aspidochirotida</taxon>
        <taxon>Holothuriidae</taxon>
        <taxon>Holothuria</taxon>
    </lineage>
</organism>
<feature type="compositionally biased region" description="Basic residues" evidence="2">
    <location>
        <begin position="1"/>
        <end position="10"/>
    </location>
</feature>
<dbReference type="InterPro" id="IPR004244">
    <property type="entry name" value="Transposase_22"/>
</dbReference>
<protein>
    <submittedName>
        <fullName evidence="3">Uncharacterized protein</fullName>
    </submittedName>
</protein>
<sequence length="264" mass="30207">MDIPPKRGRGRPPGSGNKKKGRQANTQSSLSGGLASSLPNISDIPIEEEDSDVESVAGSVIANLDSSIERIFKELKAMRQEFRKTLKQHEEQIKQLREENTALKERMNNLEASQEKHASLLNKQERFSRRNNIRIVGVKTESGENCIEIARNVMTKVGVPNCSIERAHRDGKQHRNRDRHLLVKLSFYQDKVTALRNRRHALQNETYHITDDLTLVDLNEKRKWSNQVTDLFQRGTKLRFSGGCWRTAQGKPYNFTRPNAPDQP</sequence>
<proteinExistence type="predicted"/>
<comment type="caution">
    <text evidence="3">The sequence shown here is derived from an EMBL/GenBank/DDBJ whole genome shotgun (WGS) entry which is preliminary data.</text>
</comment>
<feature type="coiled-coil region" evidence="1">
    <location>
        <begin position="61"/>
        <end position="123"/>
    </location>
</feature>
<dbReference type="PANTHER" id="PTHR11505">
    <property type="entry name" value="L1 TRANSPOSABLE ELEMENT-RELATED"/>
    <property type="match status" value="1"/>
</dbReference>
<name>A0A9Q1H0L3_HOLLE</name>
<evidence type="ECO:0000313" key="4">
    <source>
        <dbReference type="Proteomes" id="UP001152320"/>
    </source>
</evidence>
<evidence type="ECO:0000256" key="1">
    <source>
        <dbReference type="SAM" id="Coils"/>
    </source>
</evidence>
<accession>A0A9Q1H0L3</accession>
<keyword evidence="1" id="KW-0175">Coiled coil</keyword>
<dbReference type="AlphaFoldDB" id="A0A9Q1H0L3"/>
<feature type="compositionally biased region" description="Low complexity" evidence="2">
    <location>
        <begin position="28"/>
        <end position="38"/>
    </location>
</feature>
<dbReference type="Gene3D" id="3.30.70.1820">
    <property type="entry name" value="L1 transposable element, RRM domain"/>
    <property type="match status" value="1"/>
</dbReference>
<gene>
    <name evidence="3" type="ORF">HOLleu_29868</name>
</gene>
<dbReference type="EMBL" id="JAIZAY010000015">
    <property type="protein sequence ID" value="KAJ8027811.1"/>
    <property type="molecule type" value="Genomic_DNA"/>
</dbReference>
<feature type="region of interest" description="Disordered" evidence="2">
    <location>
        <begin position="1"/>
        <end position="42"/>
    </location>
</feature>